<accession>A0AAQ4CUN3</accession>
<dbReference type="EMBL" id="AP025226">
    <property type="protein sequence ID" value="BDB99514.1"/>
    <property type="molecule type" value="Genomic_DNA"/>
</dbReference>
<dbReference type="GeneID" id="68867247"/>
<sequence>MLILSDHAKKHLEDIKRYLSKFNDPIDPLSNEVLTFLERVKGIPQTPNLRLGESERWRVVLHFRSCAKIRYVIAKRGNELILVTVHPDPDTQNYIEI</sequence>
<reference evidence="1 2" key="1">
    <citation type="journal article" date="2022" name="Microbiol. Resour. Announc.">
        <title>Complete Genome Sequence of the Hyperthermophilic and Acidophilic Archaeon Saccharolobus caldissimus Strain HS-3T.</title>
        <authorList>
            <person name="Sakai H.D."/>
            <person name="Kurosawa N."/>
        </authorList>
    </citation>
    <scope>NUCLEOTIDE SEQUENCE [LARGE SCALE GENOMIC DNA]</scope>
    <source>
        <strain evidence="1 2">JCM32116</strain>
    </source>
</reference>
<organism evidence="1 2">
    <name type="scientific">Saccharolobus caldissimus</name>
    <dbReference type="NCBI Taxonomy" id="1702097"/>
    <lineage>
        <taxon>Archaea</taxon>
        <taxon>Thermoproteota</taxon>
        <taxon>Thermoprotei</taxon>
        <taxon>Sulfolobales</taxon>
        <taxon>Sulfolobaceae</taxon>
        <taxon>Saccharolobus</taxon>
    </lineage>
</organism>
<dbReference type="KEGG" id="scas:SACC_25310"/>
<dbReference type="Proteomes" id="UP001319921">
    <property type="component" value="Chromosome"/>
</dbReference>
<evidence type="ECO:0000313" key="1">
    <source>
        <dbReference type="EMBL" id="BDB99514.1"/>
    </source>
</evidence>
<name>A0AAQ4CUN3_9CREN</name>
<keyword evidence="2" id="KW-1185">Reference proteome</keyword>
<dbReference type="RefSeq" id="WP_229569858.1">
    <property type="nucleotide sequence ID" value="NZ_AP025226.1"/>
</dbReference>
<dbReference type="AlphaFoldDB" id="A0AAQ4CUN3"/>
<gene>
    <name evidence="1" type="ORF">SACC_25310</name>
</gene>
<evidence type="ECO:0000313" key="2">
    <source>
        <dbReference type="Proteomes" id="UP001319921"/>
    </source>
</evidence>
<protein>
    <submittedName>
        <fullName evidence="1">Uncharacterized protein</fullName>
    </submittedName>
</protein>
<proteinExistence type="predicted"/>